<dbReference type="Proteomes" id="UP000824049">
    <property type="component" value="Unassembled WGS sequence"/>
</dbReference>
<name>A0A9D2ELX0_9FIRM</name>
<sequence length="431" mass="49955">MFEKMERKLVNVLLFFDLFKMKTKIPKDFTGVMRTQDRRVRRLVKKAYKIPFYKERFDKAGVKPEDIRTGDDLSKLPLLTKDELRAWMNEEAKNPKYENWFHDTTSGSSGVPLMLLVSPKEKAYNMANWFRVMMTAGYNPFVGKTMSRKSAHSVTGGSDTFLQHFGILRRGFVAQYDPEPEIVKQINAYRPDFLYMNKSEFMRICLYCKKNHVELAKPKFYCPTGEKIDDTARKLFAEILGPGIIDSYGTAETGAAMVRLFDSTEYVVHNDSFVVNIYDEKNRPAKEGNIVVTPLYKTDLPLINYAIGDRGTCEVRDGVRFITSVQGRMNDFFRYETGEVTTFFEIAPIIAHCEDIFQIRFIQESYSKIHIQCVQNKEVSSLSEKEVEEQLTAKLNAKFKHPFEIEYEWMDSIPPDENGKLRMIVCKVKDA</sequence>
<accession>A0A9D2ELX0</accession>
<evidence type="ECO:0000313" key="2">
    <source>
        <dbReference type="Proteomes" id="UP000824049"/>
    </source>
</evidence>
<evidence type="ECO:0000313" key="1">
    <source>
        <dbReference type="EMBL" id="HIZ39918.1"/>
    </source>
</evidence>
<dbReference type="PANTHER" id="PTHR36932">
    <property type="entry name" value="CAPSULAR POLYSACCHARIDE BIOSYNTHESIS PROTEIN"/>
    <property type="match status" value="1"/>
</dbReference>
<dbReference type="InterPro" id="IPR053158">
    <property type="entry name" value="CapK_Type1_Caps_Biosynth"/>
</dbReference>
<comment type="caution">
    <text evidence="1">The sequence shown here is derived from an EMBL/GenBank/DDBJ whole genome shotgun (WGS) entry which is preliminary data.</text>
</comment>
<protein>
    <recommendedName>
        <fullName evidence="3">Phenylacetate--CoA ligase family protein</fullName>
    </recommendedName>
</protein>
<dbReference type="AlphaFoldDB" id="A0A9D2ELX0"/>
<reference evidence="1" key="1">
    <citation type="journal article" date="2021" name="PeerJ">
        <title>Extensive microbial diversity within the chicken gut microbiome revealed by metagenomics and culture.</title>
        <authorList>
            <person name="Gilroy R."/>
            <person name="Ravi A."/>
            <person name="Getino M."/>
            <person name="Pursley I."/>
            <person name="Horton D.L."/>
            <person name="Alikhan N.F."/>
            <person name="Baker D."/>
            <person name="Gharbi K."/>
            <person name="Hall N."/>
            <person name="Watson M."/>
            <person name="Adriaenssens E.M."/>
            <person name="Foster-Nyarko E."/>
            <person name="Jarju S."/>
            <person name="Secka A."/>
            <person name="Antonio M."/>
            <person name="Oren A."/>
            <person name="Chaudhuri R.R."/>
            <person name="La Ragione R."/>
            <person name="Hildebrand F."/>
            <person name="Pallen M.J."/>
        </authorList>
    </citation>
    <scope>NUCLEOTIDE SEQUENCE</scope>
    <source>
        <strain evidence="1">CHK179-28034</strain>
    </source>
</reference>
<dbReference type="PANTHER" id="PTHR36932:SF1">
    <property type="entry name" value="CAPSULAR POLYSACCHARIDE BIOSYNTHESIS PROTEIN"/>
    <property type="match status" value="1"/>
</dbReference>
<organism evidence="1 2">
    <name type="scientific">Candidatus Anaerobutyricum stercoris</name>
    <dbReference type="NCBI Taxonomy" id="2838457"/>
    <lineage>
        <taxon>Bacteria</taxon>
        <taxon>Bacillati</taxon>
        <taxon>Bacillota</taxon>
        <taxon>Clostridia</taxon>
        <taxon>Lachnospirales</taxon>
        <taxon>Lachnospiraceae</taxon>
        <taxon>Anaerobutyricum</taxon>
    </lineage>
</organism>
<dbReference type="EMBL" id="DXBR01000074">
    <property type="protein sequence ID" value="HIZ39918.1"/>
    <property type="molecule type" value="Genomic_DNA"/>
</dbReference>
<dbReference type="InterPro" id="IPR042099">
    <property type="entry name" value="ANL_N_sf"/>
</dbReference>
<evidence type="ECO:0008006" key="3">
    <source>
        <dbReference type="Google" id="ProtNLM"/>
    </source>
</evidence>
<dbReference type="SUPFAM" id="SSF56801">
    <property type="entry name" value="Acetyl-CoA synthetase-like"/>
    <property type="match status" value="1"/>
</dbReference>
<reference evidence="1" key="2">
    <citation type="submission" date="2021-04" db="EMBL/GenBank/DDBJ databases">
        <authorList>
            <person name="Gilroy R."/>
        </authorList>
    </citation>
    <scope>NUCLEOTIDE SEQUENCE</scope>
    <source>
        <strain evidence="1">CHK179-28034</strain>
    </source>
</reference>
<proteinExistence type="predicted"/>
<dbReference type="Gene3D" id="3.40.50.12780">
    <property type="entry name" value="N-terminal domain of ligase-like"/>
    <property type="match status" value="1"/>
</dbReference>
<gene>
    <name evidence="1" type="ORF">H9968_08345</name>
</gene>